<evidence type="ECO:0000313" key="4">
    <source>
        <dbReference type="EMBL" id="ACI64780.1"/>
    </source>
</evidence>
<feature type="region of interest" description="Disordered" evidence="1">
    <location>
        <begin position="523"/>
        <end position="584"/>
    </location>
</feature>
<dbReference type="GeneID" id="7448946"/>
<keyword evidence="2" id="KW-0812">Transmembrane</keyword>
<dbReference type="eggNOG" id="ENOG502SGDC">
    <property type="taxonomic scope" value="Eukaryota"/>
</dbReference>
<feature type="domain" description="DUF7495" evidence="3">
    <location>
        <begin position="600"/>
        <end position="709"/>
    </location>
</feature>
<feature type="compositionally biased region" description="Basic and acidic residues" evidence="1">
    <location>
        <begin position="534"/>
        <end position="555"/>
    </location>
</feature>
<feature type="transmembrane region" description="Helical" evidence="2">
    <location>
        <begin position="496"/>
        <end position="517"/>
    </location>
</feature>
<reference evidence="4 5" key="2">
    <citation type="journal article" date="2008" name="Nature">
        <title>The Phaeodactylum genome reveals the evolutionary history of diatom genomes.</title>
        <authorList>
            <person name="Bowler C."/>
            <person name="Allen A.E."/>
            <person name="Badger J.H."/>
            <person name="Grimwood J."/>
            <person name="Jabbari K."/>
            <person name="Kuo A."/>
            <person name="Maheswari U."/>
            <person name="Martens C."/>
            <person name="Maumus F."/>
            <person name="Otillar R.P."/>
            <person name="Rayko E."/>
            <person name="Salamov A."/>
            <person name="Vandepoele K."/>
            <person name="Beszteri B."/>
            <person name="Gruber A."/>
            <person name="Heijde M."/>
            <person name="Katinka M."/>
            <person name="Mock T."/>
            <person name="Valentin K."/>
            <person name="Verret F."/>
            <person name="Berges J.A."/>
            <person name="Brownlee C."/>
            <person name="Cadoret J.P."/>
            <person name="Chiovitti A."/>
            <person name="Choi C.J."/>
            <person name="Coesel S."/>
            <person name="De Martino A."/>
            <person name="Detter J.C."/>
            <person name="Durkin C."/>
            <person name="Falciatore A."/>
            <person name="Fournet J."/>
            <person name="Haruta M."/>
            <person name="Huysman M.J."/>
            <person name="Jenkins B.D."/>
            <person name="Jiroutova K."/>
            <person name="Jorgensen R.E."/>
            <person name="Joubert Y."/>
            <person name="Kaplan A."/>
            <person name="Kroger N."/>
            <person name="Kroth P.G."/>
            <person name="La Roche J."/>
            <person name="Lindquist E."/>
            <person name="Lommer M."/>
            <person name="Martin-Jezequel V."/>
            <person name="Lopez P.J."/>
            <person name="Lucas S."/>
            <person name="Mangogna M."/>
            <person name="McGinnis K."/>
            <person name="Medlin L.K."/>
            <person name="Montsant A."/>
            <person name="Oudot-Le Secq M.P."/>
            <person name="Napoli C."/>
            <person name="Obornik M."/>
            <person name="Parker M.S."/>
            <person name="Petit J.L."/>
            <person name="Porcel B.M."/>
            <person name="Poulsen N."/>
            <person name="Robison M."/>
            <person name="Rychlewski L."/>
            <person name="Rynearson T.A."/>
            <person name="Schmutz J."/>
            <person name="Shapiro H."/>
            <person name="Siaut M."/>
            <person name="Stanley M."/>
            <person name="Sussman M.R."/>
            <person name="Taylor A.R."/>
            <person name="Vardi A."/>
            <person name="von Dassow P."/>
            <person name="Vyverman W."/>
            <person name="Willis A."/>
            <person name="Wyrwicz L.S."/>
            <person name="Rokhsar D.S."/>
            <person name="Weissenbach J."/>
            <person name="Armbrust E.V."/>
            <person name="Green B.R."/>
            <person name="Van de Peer Y."/>
            <person name="Grigoriev I.V."/>
        </authorList>
    </citation>
    <scope>NUCLEOTIDE SEQUENCE [LARGE SCALE GENOMIC DNA]</scope>
    <source>
        <strain evidence="4 5">CCMP1335</strain>
    </source>
</reference>
<feature type="compositionally biased region" description="Low complexity" evidence="1">
    <location>
        <begin position="77"/>
        <end position="92"/>
    </location>
</feature>
<dbReference type="Proteomes" id="UP000001449">
    <property type="component" value="Chromosome 7"/>
</dbReference>
<feature type="region of interest" description="Disordered" evidence="1">
    <location>
        <begin position="44"/>
        <end position="92"/>
    </location>
</feature>
<reference evidence="4 5" key="1">
    <citation type="journal article" date="2004" name="Science">
        <title>The genome of the diatom Thalassiosira pseudonana: ecology, evolution, and metabolism.</title>
        <authorList>
            <person name="Armbrust E.V."/>
            <person name="Berges J.A."/>
            <person name="Bowler C."/>
            <person name="Green B.R."/>
            <person name="Martinez D."/>
            <person name="Putnam N.H."/>
            <person name="Zhou S."/>
            <person name="Allen A.E."/>
            <person name="Apt K.E."/>
            <person name="Bechner M."/>
            <person name="Brzezinski M.A."/>
            <person name="Chaal B.K."/>
            <person name="Chiovitti A."/>
            <person name="Davis A.K."/>
            <person name="Demarest M.S."/>
            <person name="Detter J.C."/>
            <person name="Glavina T."/>
            <person name="Goodstein D."/>
            <person name="Hadi M.Z."/>
            <person name="Hellsten U."/>
            <person name="Hildebrand M."/>
            <person name="Jenkins B.D."/>
            <person name="Jurka J."/>
            <person name="Kapitonov V.V."/>
            <person name="Kroger N."/>
            <person name="Lau W.W."/>
            <person name="Lane T.W."/>
            <person name="Larimer F.W."/>
            <person name="Lippmeier J.C."/>
            <person name="Lucas S."/>
            <person name="Medina M."/>
            <person name="Montsant A."/>
            <person name="Obornik M."/>
            <person name="Parker M.S."/>
            <person name="Palenik B."/>
            <person name="Pazour G.J."/>
            <person name="Richardson P.M."/>
            <person name="Rynearson T.A."/>
            <person name="Saito M.A."/>
            <person name="Schwartz D.C."/>
            <person name="Thamatrakoln K."/>
            <person name="Valentin K."/>
            <person name="Vardi A."/>
            <person name="Wilkerson F.P."/>
            <person name="Rokhsar D.S."/>
        </authorList>
    </citation>
    <scope>NUCLEOTIDE SEQUENCE [LARGE SCALE GENOMIC DNA]</scope>
    <source>
        <strain evidence="4 5">CCMP1335</strain>
    </source>
</reference>
<protein>
    <recommendedName>
        <fullName evidence="3">DUF7495 domain-containing protein</fullName>
    </recommendedName>
</protein>
<sequence>MSTTDGTAAADGSVPAPQSTDGPTEKPSFSALLEVANDIRKKDSDLLGEQLPQTAMDGSVASADDPFVDASNKESHPTATAPATHTNNNSGSSTYYSADTVAAISSLINQDSPLFANSSPSDPSSSSTALAITTTRKTCNYELSLEDRATALLTVYKDYLHETTEEDTGHGMHENSTDFTSQGPLMVREGEKLMLLPDNNGQARAGAAEGTNLDQPQLIAMGNTSTILTPQDLRKEEIKLATLEKFCGGGGSVGSGRSSSGGSEKKKRKKKKKHKMSDGHHHHTHRDGEDGGSSARGSSTTWSEGDGIRRAASTTSSITSWDNIHKRKKASLSTGTPTATSTTAAFRLKAEVALRTLSSKTVTIAGKAANATKATAAKTAHVVKTKYRDSTTNVKDMEGEDITNDYDFQSYDHDNYCGDGGLAPPSTDRGVHSYDEEDMEYGIVSPLGDKGLVFRGEGDMDDGQSFTEICSDLGVTAASHPYLYPRKTRSKKFRKAVCYGAALVLTGLVFVAIASAITNGFQEARRQKAPPLPDWKKEEDWREQQKLEWEEDHGGKYNSGSNAKPPDVTNEDGIEDAVPPPPISEKDEIFQSVSAAYRPVWFDRSTGWKGQTYEEAKEFCHSHSEYIPCPYEIYCPPTDGSGVGKKLLAGVMESDGESWSAVINAPNEWVQVGTGGECDLYSSLYGQGPEWGLSGVNNEAISRHIMCCRSHPIQQGSEWNPPNEADSEGNDYVDKPLPSTDELREEAAIFKSVHETFNPRWFGRNSGWTGQTYQQGVDFCAERDSNIPCPVEAYCPGGFKNLINGLMDNGESWSPVSNSWNEWVQVGMGGECNIYSDVEHETPAWGETGQGNEEITRHILCCNSNGATAPTSGDTNNAIVSSNGSSQQSGPSMSEWEMQIQDVHHPTWFSNELGWEGTTQKDAVAFCESIPHGDGTLHLCPLEAYCPNGPQNVEPLYLQMDAWQDEQWAPLNSNVDNDWVLVGMLNKDPSSTCRTYMQLHHREPTWGVDGSSTELKKHILCCEGDSSSASSLTDMVVGIQDNSASGINDAGNESASNTVVDGSLTNMVVGIQDISTSSSTGTSNASASTPAEVSIMNTFHPMWYDATAGWSGGSHDDAIHVGRLD</sequence>
<feature type="region of interest" description="Disordered" evidence="1">
    <location>
        <begin position="246"/>
        <end position="316"/>
    </location>
</feature>
<feature type="region of interest" description="Disordered" evidence="1">
    <location>
        <begin position="1"/>
        <end position="30"/>
    </location>
</feature>
<dbReference type="InParanoid" id="B5YMB7"/>
<evidence type="ECO:0000313" key="5">
    <source>
        <dbReference type="Proteomes" id="UP000001449"/>
    </source>
</evidence>
<dbReference type="HOGENOM" id="CLU_279851_0_0_1"/>
<accession>B5YMB7</accession>
<evidence type="ECO:0000259" key="3">
    <source>
        <dbReference type="Pfam" id="PF24325"/>
    </source>
</evidence>
<gene>
    <name evidence="4" type="ORF">THAPS_6734</name>
</gene>
<dbReference type="EMBL" id="CP001160">
    <property type="protein sequence ID" value="ACI64780.1"/>
    <property type="molecule type" value="Genomic_DNA"/>
</dbReference>
<dbReference type="Pfam" id="PF24325">
    <property type="entry name" value="DUF7495"/>
    <property type="match status" value="3"/>
</dbReference>
<keyword evidence="2" id="KW-1133">Transmembrane helix</keyword>
<name>B5YMB7_THAPS</name>
<dbReference type="PaxDb" id="35128-Thaps6734"/>
<keyword evidence="5" id="KW-1185">Reference proteome</keyword>
<proteinExistence type="predicted"/>
<organism evidence="4 5">
    <name type="scientific">Thalassiosira pseudonana</name>
    <name type="common">Marine diatom</name>
    <name type="synonym">Cyclotella nana</name>
    <dbReference type="NCBI Taxonomy" id="35128"/>
    <lineage>
        <taxon>Eukaryota</taxon>
        <taxon>Sar</taxon>
        <taxon>Stramenopiles</taxon>
        <taxon>Ochrophyta</taxon>
        <taxon>Bacillariophyta</taxon>
        <taxon>Coscinodiscophyceae</taxon>
        <taxon>Thalassiosirophycidae</taxon>
        <taxon>Thalassiosirales</taxon>
        <taxon>Thalassiosiraceae</taxon>
        <taxon>Thalassiosira</taxon>
    </lineage>
</organism>
<dbReference type="RefSeq" id="XP_002296063.1">
    <property type="nucleotide sequence ID" value="XM_002296027.1"/>
</dbReference>
<feature type="compositionally biased region" description="Basic residues" evidence="1">
    <location>
        <begin position="265"/>
        <end position="285"/>
    </location>
</feature>
<dbReference type="KEGG" id="tps:THAPS_6734"/>
<feature type="domain" description="DUF7495" evidence="3">
    <location>
        <begin position="908"/>
        <end position="1023"/>
    </location>
</feature>
<dbReference type="InterPro" id="IPR055918">
    <property type="entry name" value="DUF7495"/>
</dbReference>
<evidence type="ECO:0000256" key="1">
    <source>
        <dbReference type="SAM" id="MobiDB-lite"/>
    </source>
</evidence>
<keyword evidence="2" id="KW-0472">Membrane</keyword>
<dbReference type="AlphaFoldDB" id="B5YMB7"/>
<evidence type="ECO:0000256" key="2">
    <source>
        <dbReference type="SAM" id="Phobius"/>
    </source>
</evidence>
<feature type="domain" description="DUF7495" evidence="3">
    <location>
        <begin position="761"/>
        <end position="863"/>
    </location>
</feature>